<dbReference type="VEuPathDB" id="FungiDB:H310_07304"/>
<evidence type="ECO:0000313" key="3">
    <source>
        <dbReference type="EMBL" id="RHY31614.1"/>
    </source>
</evidence>
<dbReference type="AlphaFoldDB" id="A0A418B0Y0"/>
<dbReference type="SUPFAM" id="SSF47769">
    <property type="entry name" value="SAM/Pointed domain"/>
    <property type="match status" value="1"/>
</dbReference>
<protein>
    <recommendedName>
        <fullName evidence="2">SAM domain-containing protein</fullName>
    </recommendedName>
</protein>
<keyword evidence="4" id="KW-1185">Reference proteome</keyword>
<dbReference type="EMBL" id="QUSY01000200">
    <property type="protein sequence ID" value="RHY31614.1"/>
    <property type="molecule type" value="Genomic_DNA"/>
</dbReference>
<dbReference type="InterPro" id="IPR001660">
    <property type="entry name" value="SAM"/>
</dbReference>
<dbReference type="Proteomes" id="UP000285060">
    <property type="component" value="Unassembled WGS sequence"/>
</dbReference>
<comment type="caution">
    <text evidence="3">The sequence shown here is derived from an EMBL/GenBank/DDBJ whole genome shotgun (WGS) entry which is preliminary data.</text>
</comment>
<reference evidence="3 4" key="1">
    <citation type="submission" date="2018-08" db="EMBL/GenBank/DDBJ databases">
        <title>Aphanomyces genome sequencing and annotation.</title>
        <authorList>
            <person name="Minardi D."/>
            <person name="Oidtmann B."/>
            <person name="Van Der Giezen M."/>
            <person name="Studholme D.J."/>
        </authorList>
    </citation>
    <scope>NUCLEOTIDE SEQUENCE [LARGE SCALE GENOMIC DNA]</scope>
    <source>
        <strain evidence="3 4">NJM0002</strain>
    </source>
</reference>
<dbReference type="Pfam" id="PF07647">
    <property type="entry name" value="SAM_2"/>
    <property type="match status" value="1"/>
</dbReference>
<name>A0A418B0Y0_9STRA</name>
<evidence type="ECO:0000313" key="4">
    <source>
        <dbReference type="Proteomes" id="UP000285060"/>
    </source>
</evidence>
<dbReference type="Gene3D" id="1.10.150.50">
    <property type="entry name" value="Transcription Factor, Ets-1"/>
    <property type="match status" value="1"/>
</dbReference>
<sequence>MARGYQGRQQARAIRAYHANRLRSALLIQKAWYTYNNEWTTFLLLGCLREREVDEKKWARDLYVLHLHQSATRIQTVFRSFVANQRNVMALRIQQACRQTTRQKLAEHWRWLDERTRMAQRVQRLWRQTADKRFALRLLALQRRRVANPFKTMESLSDVIGSAIEKSLAYCDPYDPLVGLTLIGWLRRLGLDDFYDVLQQHGYTTVASLASVTEDFLQSTCQIKDKDITQLFLTGIRYREWLSDVAEQRRVVQKLEKAAARHDKPYQVARKAVTDQHAVVMRWRHKLDKAQADAADFAHPPKAVRRKLERAQFTLARAEQALAECERIKADKESVAAAAKDAWTHAKAALKPMEANEIKAVFLRQAAAPVDSNEVGGLPDDHDILDDAFTAT</sequence>
<organism evidence="3 4">
    <name type="scientific">Aphanomyces invadans</name>
    <dbReference type="NCBI Taxonomy" id="157072"/>
    <lineage>
        <taxon>Eukaryota</taxon>
        <taxon>Sar</taxon>
        <taxon>Stramenopiles</taxon>
        <taxon>Oomycota</taxon>
        <taxon>Saprolegniomycetes</taxon>
        <taxon>Saprolegniales</taxon>
        <taxon>Verrucalvaceae</taxon>
        <taxon>Aphanomyces</taxon>
    </lineage>
</organism>
<feature type="domain" description="SAM" evidence="2">
    <location>
        <begin position="183"/>
        <end position="236"/>
    </location>
</feature>
<feature type="coiled-coil region" evidence="1">
    <location>
        <begin position="308"/>
        <end position="335"/>
    </location>
</feature>
<dbReference type="InterPro" id="IPR013761">
    <property type="entry name" value="SAM/pointed_sf"/>
</dbReference>
<gene>
    <name evidence="3" type="ORF">DYB32_003338</name>
</gene>
<evidence type="ECO:0000256" key="1">
    <source>
        <dbReference type="SAM" id="Coils"/>
    </source>
</evidence>
<keyword evidence="1" id="KW-0175">Coiled coil</keyword>
<evidence type="ECO:0000259" key="2">
    <source>
        <dbReference type="Pfam" id="PF07647"/>
    </source>
</evidence>
<proteinExistence type="predicted"/>
<accession>A0A418B0Y0</accession>